<dbReference type="EMBL" id="SOQZ01000009">
    <property type="protein sequence ID" value="TDY05769.1"/>
    <property type="molecule type" value="Genomic_DNA"/>
</dbReference>
<organism evidence="1 2">
    <name type="scientific">Meridianimaribacter flavus</name>
    <dbReference type="NCBI Taxonomy" id="571115"/>
    <lineage>
        <taxon>Bacteria</taxon>
        <taxon>Pseudomonadati</taxon>
        <taxon>Bacteroidota</taxon>
        <taxon>Flavobacteriia</taxon>
        <taxon>Flavobacteriales</taxon>
        <taxon>Flavobacteriaceae</taxon>
        <taxon>Meridianimaribacter</taxon>
    </lineage>
</organism>
<evidence type="ECO:0000313" key="2">
    <source>
        <dbReference type="Proteomes" id="UP000294930"/>
    </source>
</evidence>
<reference evidence="1 2" key="1">
    <citation type="submission" date="2019-03" db="EMBL/GenBank/DDBJ databases">
        <title>Genomic Encyclopedia of Type Strains, Phase III (KMG-III): the genomes of soil and plant-associated and newly described type strains.</title>
        <authorList>
            <person name="Whitman W."/>
        </authorList>
    </citation>
    <scope>NUCLEOTIDE SEQUENCE [LARGE SCALE GENOMIC DNA]</scope>
    <source>
        <strain evidence="1 2">CGMCC 1.10957</strain>
    </source>
</reference>
<evidence type="ECO:0000313" key="1">
    <source>
        <dbReference type="EMBL" id="TDY05769.1"/>
    </source>
</evidence>
<keyword evidence="2" id="KW-1185">Reference proteome</keyword>
<gene>
    <name evidence="1" type="ORF">A8975_2859</name>
</gene>
<name>A0ABY2G2N5_9FLAO</name>
<accession>A0ABY2G2N5</accession>
<dbReference type="Proteomes" id="UP000294930">
    <property type="component" value="Unassembled WGS sequence"/>
</dbReference>
<comment type="caution">
    <text evidence="1">The sequence shown here is derived from an EMBL/GenBank/DDBJ whole genome shotgun (WGS) entry which is preliminary data.</text>
</comment>
<proteinExistence type="predicted"/>
<sequence>MFSFYLFMSDSKSQSFDSYLDEISPLWENFKSVITKHPKDTFKFIQSDKGEWLLEINFDLLGLPKETTMSSLYKE</sequence>
<protein>
    <submittedName>
        <fullName evidence="1">Uncharacterized protein</fullName>
    </submittedName>
</protein>